<organism evidence="1 2">
    <name type="scientific">Stylosanthes scabra</name>
    <dbReference type="NCBI Taxonomy" id="79078"/>
    <lineage>
        <taxon>Eukaryota</taxon>
        <taxon>Viridiplantae</taxon>
        <taxon>Streptophyta</taxon>
        <taxon>Embryophyta</taxon>
        <taxon>Tracheophyta</taxon>
        <taxon>Spermatophyta</taxon>
        <taxon>Magnoliopsida</taxon>
        <taxon>eudicotyledons</taxon>
        <taxon>Gunneridae</taxon>
        <taxon>Pentapetalae</taxon>
        <taxon>rosids</taxon>
        <taxon>fabids</taxon>
        <taxon>Fabales</taxon>
        <taxon>Fabaceae</taxon>
        <taxon>Papilionoideae</taxon>
        <taxon>50 kb inversion clade</taxon>
        <taxon>dalbergioids sensu lato</taxon>
        <taxon>Dalbergieae</taxon>
        <taxon>Pterocarpus clade</taxon>
        <taxon>Stylosanthes</taxon>
    </lineage>
</organism>
<evidence type="ECO:0000313" key="1">
    <source>
        <dbReference type="EMBL" id="MED6177862.1"/>
    </source>
</evidence>
<keyword evidence="2" id="KW-1185">Reference proteome</keyword>
<sequence>LRSEQKWLKRARGTWKSRRKSWRPNSDAYAYTLRFMCVRIAKTWAARPSWNWTLCIHTKTPYAYAPEAEFGPINRGRPH</sequence>
<feature type="non-terminal residue" evidence="1">
    <location>
        <position position="1"/>
    </location>
</feature>
<accession>A0ABU6VW08</accession>
<gene>
    <name evidence="1" type="ORF">PIB30_102048</name>
</gene>
<reference evidence="1 2" key="1">
    <citation type="journal article" date="2023" name="Plants (Basel)">
        <title>Bridging the Gap: Combining Genomics and Transcriptomics Approaches to Understand Stylosanthes scabra, an Orphan Legume from the Brazilian Caatinga.</title>
        <authorList>
            <person name="Ferreira-Neto J.R.C."/>
            <person name="da Silva M.D."/>
            <person name="Binneck E."/>
            <person name="de Melo N.F."/>
            <person name="da Silva R.H."/>
            <person name="de Melo A.L.T.M."/>
            <person name="Pandolfi V."/>
            <person name="Bustamante F.O."/>
            <person name="Brasileiro-Vidal A.C."/>
            <person name="Benko-Iseppon A.M."/>
        </authorList>
    </citation>
    <scope>NUCLEOTIDE SEQUENCE [LARGE SCALE GENOMIC DNA]</scope>
    <source>
        <tissue evidence="1">Leaves</tissue>
    </source>
</reference>
<name>A0ABU6VW08_9FABA</name>
<dbReference type="Proteomes" id="UP001341840">
    <property type="component" value="Unassembled WGS sequence"/>
</dbReference>
<protein>
    <submittedName>
        <fullName evidence="1">Uncharacterized protein</fullName>
    </submittedName>
</protein>
<proteinExistence type="predicted"/>
<evidence type="ECO:0000313" key="2">
    <source>
        <dbReference type="Proteomes" id="UP001341840"/>
    </source>
</evidence>
<dbReference type="EMBL" id="JASCZI010154115">
    <property type="protein sequence ID" value="MED6177862.1"/>
    <property type="molecule type" value="Genomic_DNA"/>
</dbReference>
<comment type="caution">
    <text evidence="1">The sequence shown here is derived from an EMBL/GenBank/DDBJ whole genome shotgun (WGS) entry which is preliminary data.</text>
</comment>